<organism evidence="2 3">
    <name type="scientific">Lithocarpus litseifolius</name>
    <dbReference type="NCBI Taxonomy" id="425828"/>
    <lineage>
        <taxon>Eukaryota</taxon>
        <taxon>Viridiplantae</taxon>
        <taxon>Streptophyta</taxon>
        <taxon>Embryophyta</taxon>
        <taxon>Tracheophyta</taxon>
        <taxon>Spermatophyta</taxon>
        <taxon>Magnoliopsida</taxon>
        <taxon>eudicotyledons</taxon>
        <taxon>Gunneridae</taxon>
        <taxon>Pentapetalae</taxon>
        <taxon>rosids</taxon>
        <taxon>fabids</taxon>
        <taxon>Fagales</taxon>
        <taxon>Fagaceae</taxon>
        <taxon>Lithocarpus</taxon>
    </lineage>
</organism>
<sequence>MAKESEQAVERVVVFAKVYSTKDGHPVTHEVGDKIEIIAKESYGQKMMHSLKGAERCGRVLGTLRDQLAQSEQRHQEQLAEIHAHHKVQLAEARAESDAQHKEQLTEVLA</sequence>
<dbReference type="EMBL" id="JAZDWU010000009">
    <property type="protein sequence ID" value="KAK9990471.1"/>
    <property type="molecule type" value="Genomic_DNA"/>
</dbReference>
<feature type="region of interest" description="Disordered" evidence="1">
    <location>
        <begin position="89"/>
        <end position="110"/>
    </location>
</feature>
<gene>
    <name evidence="2" type="ORF">SO802_025456</name>
</gene>
<keyword evidence="3" id="KW-1185">Reference proteome</keyword>
<evidence type="ECO:0000256" key="1">
    <source>
        <dbReference type="SAM" id="MobiDB-lite"/>
    </source>
</evidence>
<accession>A0AAW2BX53</accession>
<evidence type="ECO:0000313" key="2">
    <source>
        <dbReference type="EMBL" id="KAK9990471.1"/>
    </source>
</evidence>
<reference evidence="2 3" key="1">
    <citation type="submission" date="2024-01" db="EMBL/GenBank/DDBJ databases">
        <title>A telomere-to-telomere, gap-free genome of sweet tea (Lithocarpus litseifolius).</title>
        <authorList>
            <person name="Zhou J."/>
        </authorList>
    </citation>
    <scope>NUCLEOTIDE SEQUENCE [LARGE SCALE GENOMIC DNA]</scope>
    <source>
        <strain evidence="2">Zhou-2022a</strain>
        <tissue evidence="2">Leaf</tissue>
    </source>
</reference>
<protein>
    <submittedName>
        <fullName evidence="2">Uncharacterized protein</fullName>
    </submittedName>
</protein>
<evidence type="ECO:0000313" key="3">
    <source>
        <dbReference type="Proteomes" id="UP001459277"/>
    </source>
</evidence>
<feature type="compositionally biased region" description="Basic and acidic residues" evidence="1">
    <location>
        <begin position="93"/>
        <end position="110"/>
    </location>
</feature>
<name>A0AAW2BX53_9ROSI</name>
<proteinExistence type="predicted"/>
<dbReference type="Proteomes" id="UP001459277">
    <property type="component" value="Unassembled WGS sequence"/>
</dbReference>
<dbReference type="AlphaFoldDB" id="A0AAW2BX53"/>
<comment type="caution">
    <text evidence="2">The sequence shown here is derived from an EMBL/GenBank/DDBJ whole genome shotgun (WGS) entry which is preliminary data.</text>
</comment>